<proteinExistence type="predicted"/>
<dbReference type="KEGG" id="jli:EXU32_05020"/>
<dbReference type="AlphaFoldDB" id="A0A4P6MRM3"/>
<organism evidence="2 3">
    <name type="scientific">Janibacter limosus</name>
    <dbReference type="NCBI Taxonomy" id="53458"/>
    <lineage>
        <taxon>Bacteria</taxon>
        <taxon>Bacillati</taxon>
        <taxon>Actinomycetota</taxon>
        <taxon>Actinomycetes</taxon>
        <taxon>Micrococcales</taxon>
        <taxon>Intrasporangiaceae</taxon>
        <taxon>Janibacter</taxon>
    </lineage>
</organism>
<sequence length="229" mass="25328">MLQRLAAAVAASLFPLTLMTVAAPSSQAVPTAQTAYSCNITVPSRVAISSPYRTITASFSPGCLSYAQSGWWDLMHPTQGYEGSFNFDGASTDTEDWYDWSPLGTYSVRPDYAYDHNYDDMLQNSRTMTVKIGSRTSISSSRSGNYVTVKGTATRYSLNYETYRAWAGQKVVLRAKNCSSCSWRWVASPIADRYGRVSVKAYASTARYWRLSTADTSTTFGRTSSTVKR</sequence>
<name>A0A4P6MRM3_9MICO</name>
<dbReference type="OrthoDB" id="4862705at2"/>
<evidence type="ECO:0008006" key="4">
    <source>
        <dbReference type="Google" id="ProtNLM"/>
    </source>
</evidence>
<evidence type="ECO:0000313" key="2">
    <source>
        <dbReference type="EMBL" id="QBF45679.1"/>
    </source>
</evidence>
<keyword evidence="1" id="KW-0732">Signal</keyword>
<evidence type="ECO:0000313" key="3">
    <source>
        <dbReference type="Proteomes" id="UP000290408"/>
    </source>
</evidence>
<dbReference type="Proteomes" id="UP000290408">
    <property type="component" value="Chromosome"/>
</dbReference>
<protein>
    <recommendedName>
        <fullName evidence="4">Secreted protein</fullName>
    </recommendedName>
</protein>
<keyword evidence="3" id="KW-1185">Reference proteome</keyword>
<feature type="signal peptide" evidence="1">
    <location>
        <begin position="1"/>
        <end position="22"/>
    </location>
</feature>
<feature type="chain" id="PRO_5038380339" description="Secreted protein" evidence="1">
    <location>
        <begin position="23"/>
        <end position="229"/>
    </location>
</feature>
<reference evidence="2 3" key="1">
    <citation type="submission" date="2019-02" db="EMBL/GenBank/DDBJ databases">
        <title>Genomic data mining of an Antarctic deep-sea actinobacterium, Janibacterlimosus P3-3-X1.</title>
        <authorList>
            <person name="Liao L."/>
            <person name="Chen B."/>
        </authorList>
    </citation>
    <scope>NUCLEOTIDE SEQUENCE [LARGE SCALE GENOMIC DNA]</scope>
    <source>
        <strain evidence="2 3">P3-3-X1</strain>
    </source>
</reference>
<gene>
    <name evidence="2" type="ORF">EXU32_05020</name>
</gene>
<dbReference type="EMBL" id="CP036164">
    <property type="protein sequence ID" value="QBF45679.1"/>
    <property type="molecule type" value="Genomic_DNA"/>
</dbReference>
<accession>A0A4P6MRM3</accession>
<evidence type="ECO:0000256" key="1">
    <source>
        <dbReference type="SAM" id="SignalP"/>
    </source>
</evidence>
<dbReference type="RefSeq" id="WP_130628915.1">
    <property type="nucleotide sequence ID" value="NZ_CP036164.1"/>
</dbReference>